<keyword evidence="5" id="KW-1185">Reference proteome</keyword>
<dbReference type="GO" id="GO:0016989">
    <property type="term" value="F:sigma factor antagonist activity"/>
    <property type="evidence" value="ECO:0007669"/>
    <property type="project" value="TreeGrafter"/>
</dbReference>
<comment type="caution">
    <text evidence="4">The sequence shown here is derived from an EMBL/GenBank/DDBJ whole genome shotgun (WGS) entry which is preliminary data.</text>
</comment>
<accession>A0A5C7GHD2</accession>
<gene>
    <name evidence="4" type="ORF">FUA22_11500</name>
</gene>
<dbReference type="Proteomes" id="UP000321080">
    <property type="component" value="Unassembled WGS sequence"/>
</dbReference>
<name>A0A5C7GHD2_9FLAO</name>
<feature type="domain" description="Protein FecR C-terminal" evidence="3">
    <location>
        <begin position="238"/>
        <end position="303"/>
    </location>
</feature>
<evidence type="ECO:0000256" key="1">
    <source>
        <dbReference type="SAM" id="Phobius"/>
    </source>
</evidence>
<dbReference type="Pfam" id="PF04773">
    <property type="entry name" value="FecR"/>
    <property type="match status" value="1"/>
</dbReference>
<dbReference type="EMBL" id="VRKQ01000010">
    <property type="protein sequence ID" value="TXG37180.1"/>
    <property type="molecule type" value="Genomic_DNA"/>
</dbReference>
<dbReference type="PANTHER" id="PTHR30273">
    <property type="entry name" value="PERIPLASMIC SIGNAL SENSOR AND SIGMA FACTOR ACTIVATOR FECR-RELATED"/>
    <property type="match status" value="1"/>
</dbReference>
<evidence type="ECO:0000259" key="2">
    <source>
        <dbReference type="Pfam" id="PF04773"/>
    </source>
</evidence>
<dbReference type="PANTHER" id="PTHR30273:SF2">
    <property type="entry name" value="PROTEIN FECR"/>
    <property type="match status" value="1"/>
</dbReference>
<feature type="domain" description="FecR protein" evidence="2">
    <location>
        <begin position="105"/>
        <end position="195"/>
    </location>
</feature>
<dbReference type="Pfam" id="PF16344">
    <property type="entry name" value="FecR_C"/>
    <property type="match status" value="1"/>
</dbReference>
<protein>
    <submittedName>
        <fullName evidence="4">FecR domain-containing protein</fullName>
    </submittedName>
</protein>
<keyword evidence="1" id="KW-0812">Transmembrane</keyword>
<evidence type="ECO:0000313" key="4">
    <source>
        <dbReference type="EMBL" id="TXG37180.1"/>
    </source>
</evidence>
<keyword evidence="1" id="KW-1133">Transmembrane helix</keyword>
<keyword evidence="1" id="KW-0472">Membrane</keyword>
<reference evidence="4 5" key="1">
    <citation type="submission" date="2019-08" db="EMBL/GenBank/DDBJ databases">
        <title>Seonamhaeicola sediminis sp. nov., isolated from marine sediment.</title>
        <authorList>
            <person name="Cao W.R."/>
        </authorList>
    </citation>
    <scope>NUCLEOTIDE SEQUENCE [LARGE SCALE GENOMIC DNA]</scope>
    <source>
        <strain evidence="4 5">1505</strain>
    </source>
</reference>
<dbReference type="InterPro" id="IPR006860">
    <property type="entry name" value="FecR"/>
</dbReference>
<evidence type="ECO:0000313" key="5">
    <source>
        <dbReference type="Proteomes" id="UP000321080"/>
    </source>
</evidence>
<feature type="transmembrane region" description="Helical" evidence="1">
    <location>
        <begin position="82"/>
        <end position="99"/>
    </location>
</feature>
<dbReference type="Gene3D" id="3.55.50.30">
    <property type="match status" value="1"/>
</dbReference>
<dbReference type="Gene3D" id="2.60.120.1440">
    <property type="match status" value="1"/>
</dbReference>
<dbReference type="AlphaFoldDB" id="A0A5C7GHD2"/>
<dbReference type="InterPro" id="IPR032508">
    <property type="entry name" value="FecR_C"/>
</dbReference>
<dbReference type="InterPro" id="IPR012373">
    <property type="entry name" value="Ferrdict_sens_TM"/>
</dbReference>
<dbReference type="RefSeq" id="WP_147768457.1">
    <property type="nucleotide sequence ID" value="NZ_VRKQ01000010.1"/>
</dbReference>
<dbReference type="PIRSF" id="PIRSF018266">
    <property type="entry name" value="FecR"/>
    <property type="match status" value="1"/>
</dbReference>
<proteinExistence type="predicted"/>
<dbReference type="OrthoDB" id="1097347at2"/>
<sequence>MEKYIKEDDFLARWISGELSTEELKKFENSKDYTVLKRINDASQTLKAPTFNNQALLNKLREQTSAKPQTSKTRVIKLIPNWAYAAAAVMIAFGVFYVMNMQSNFNTGFSEQLAVVLPDNSEVKLNANSHLNYKTLNWRSDRKLELEGEAFFDVEKGKTFKVITNEGVVEVLGTEFNVISRNTYFEVQCMEGKVRVTSNTLHKNVVLLPGEAVRIVNNNFEEWNFELNEPNWLVGESTFYNAPILQVLQALENQFEITFDTSNIDSNKRFTGAFTHKDLSLAIKTVSTPMNLSYSLDKEERIIRLSSKE</sequence>
<evidence type="ECO:0000259" key="3">
    <source>
        <dbReference type="Pfam" id="PF16344"/>
    </source>
</evidence>
<organism evidence="4 5">
    <name type="scientific">Seonamhaeicola maritimus</name>
    <dbReference type="NCBI Taxonomy" id="2591822"/>
    <lineage>
        <taxon>Bacteria</taxon>
        <taxon>Pseudomonadati</taxon>
        <taxon>Bacteroidota</taxon>
        <taxon>Flavobacteriia</taxon>
        <taxon>Flavobacteriales</taxon>
        <taxon>Flavobacteriaceae</taxon>
    </lineage>
</organism>